<sequence>MNKLKLLYNRKKYPYVGDAYDPAVLWGEIILNVTCDNSLVKQIFKIEWDLRVLLDWLLINKNNILLASCAFFKIESHISVAESVYRFYDIEDDLDDQMVDEMFEFRQSHCLRFGLRGVDIDEIYLGKNNNAYEISFYSEKLSWKFEIDIMDFYREIELELNH</sequence>
<dbReference type="RefSeq" id="WP_136902390.1">
    <property type="nucleotide sequence ID" value="NZ_SUME01000007.1"/>
</dbReference>
<evidence type="ECO:0000313" key="2">
    <source>
        <dbReference type="Proteomes" id="UP000306808"/>
    </source>
</evidence>
<proteinExistence type="predicted"/>
<evidence type="ECO:0000313" key="1">
    <source>
        <dbReference type="EMBL" id="TJZ53596.1"/>
    </source>
</evidence>
<accession>A0A4U0NHC7</accession>
<dbReference type="Proteomes" id="UP000306808">
    <property type="component" value="Unassembled WGS sequence"/>
</dbReference>
<dbReference type="OrthoDB" id="793839at2"/>
<dbReference type="EMBL" id="SUME01000007">
    <property type="protein sequence ID" value="TJZ53596.1"/>
    <property type="molecule type" value="Genomic_DNA"/>
</dbReference>
<dbReference type="AlphaFoldDB" id="A0A4U0NHC7"/>
<reference evidence="1 2" key="1">
    <citation type="submission" date="2019-04" db="EMBL/GenBank/DDBJ databases">
        <title>Sphingobacterium olei sp. nov., isolated from oil-contaminated soil.</title>
        <authorList>
            <person name="Liu B."/>
        </authorList>
    </citation>
    <scope>NUCLEOTIDE SEQUENCE [LARGE SCALE GENOMIC DNA]</scope>
    <source>
        <strain evidence="1 2">HAL-9</strain>
    </source>
</reference>
<keyword evidence="2" id="KW-1185">Reference proteome</keyword>
<name>A0A4U0NHC7_9SPHI</name>
<comment type="caution">
    <text evidence="1">The sequence shown here is derived from an EMBL/GenBank/DDBJ whole genome shotgun (WGS) entry which is preliminary data.</text>
</comment>
<organism evidence="1 2">
    <name type="scientific">Sphingobacterium olei</name>
    <dbReference type="NCBI Taxonomy" id="2571155"/>
    <lineage>
        <taxon>Bacteria</taxon>
        <taxon>Pseudomonadati</taxon>
        <taxon>Bacteroidota</taxon>
        <taxon>Sphingobacteriia</taxon>
        <taxon>Sphingobacteriales</taxon>
        <taxon>Sphingobacteriaceae</taxon>
        <taxon>Sphingobacterium</taxon>
    </lineage>
</organism>
<gene>
    <name evidence="1" type="ORF">FAZ15_16305</name>
</gene>
<protein>
    <submittedName>
        <fullName evidence="1">Uncharacterized protein</fullName>
    </submittedName>
</protein>